<dbReference type="OrthoDB" id="5571063at2"/>
<sequence>MVALTRQLLVLLLVLLQFAAPLVHAHIGESASVRGLHLHEFENLRLQKTGTFAEATLDHISSVQSAIVELGSAVKPQSSTNEVIANYYPPSDRLGLAAQPLLKVINFSPHEAGNLIEPSHNQHPSRAPPA</sequence>
<name>F9ZYU5_METMM</name>
<reference key="2">
    <citation type="submission" date="2011-05" db="EMBL/GenBank/DDBJ databases">
        <title>Complete genome sequence of the aerobic marine methanotroph Methylomonas methanica MC09.</title>
        <authorList>
            <person name="Boden R."/>
            <person name="Cunliffe M."/>
            <person name="Scanlan J."/>
            <person name="Moussard H."/>
            <person name="Kits K.D."/>
            <person name="Klotz M."/>
            <person name="Jetten M."/>
            <person name="Vuilleumier S."/>
            <person name="Han J."/>
            <person name="Peters L."/>
            <person name="Mikhailova N."/>
            <person name="Teshima H."/>
            <person name="Tapia R."/>
            <person name="Kyrpides N."/>
            <person name="Ivanova N."/>
            <person name="Pagani I."/>
            <person name="Cheng J.-F."/>
            <person name="Goodwin L."/>
            <person name="Han C."/>
            <person name="Hauser L."/>
            <person name="Land M."/>
            <person name="Lapidus A."/>
            <person name="Lucas S."/>
            <person name="Pitluck S."/>
            <person name="Woyke T."/>
            <person name="Stein L.Y."/>
            <person name="Murrell C."/>
        </authorList>
    </citation>
    <scope>NUCLEOTIDE SEQUENCE</scope>
    <source>
        <strain>MC09</strain>
    </source>
</reference>
<dbReference type="STRING" id="857087.Metme_0192"/>
<dbReference type="AlphaFoldDB" id="F9ZYU5"/>
<gene>
    <name evidence="1" type="ordered locus">Metme_0192</name>
</gene>
<evidence type="ECO:0000313" key="2">
    <source>
        <dbReference type="Proteomes" id="UP000008888"/>
    </source>
</evidence>
<reference evidence="1 2" key="1">
    <citation type="journal article" date="2011" name="J. Bacteriol.">
        <title>Complete Genome Sequence of the Aerobic Marine Methanotroph Methylomonas methanica MC09.</title>
        <authorList>
            <person name="Boden R."/>
            <person name="Cunliffe M."/>
            <person name="Scanlan J."/>
            <person name="Moussard H."/>
            <person name="Kits K.D."/>
            <person name="Klotz M.G."/>
            <person name="Jetten M.S."/>
            <person name="Vuilleumier S."/>
            <person name="Han J."/>
            <person name="Peters L."/>
            <person name="Mikhailova N."/>
            <person name="Teshima H."/>
            <person name="Tapia R."/>
            <person name="Kyrpides N."/>
            <person name="Ivanova N."/>
            <person name="Pagani I."/>
            <person name="Cheng J.F."/>
            <person name="Goodwin L."/>
            <person name="Han C."/>
            <person name="Hauser L."/>
            <person name="Land M.L."/>
            <person name="Lapidus A."/>
            <person name="Lucas S."/>
            <person name="Pitluck S."/>
            <person name="Woyke T."/>
            <person name="Stein L."/>
            <person name="Murrell J.C."/>
        </authorList>
    </citation>
    <scope>NUCLEOTIDE SEQUENCE [LARGE SCALE GENOMIC DNA]</scope>
    <source>
        <strain evidence="1 2">MC09</strain>
    </source>
</reference>
<dbReference type="Proteomes" id="UP000008888">
    <property type="component" value="Chromosome"/>
</dbReference>
<organism evidence="1 2">
    <name type="scientific">Methylomonas methanica (strain DSM 25384 / MC09)</name>
    <dbReference type="NCBI Taxonomy" id="857087"/>
    <lineage>
        <taxon>Bacteria</taxon>
        <taxon>Pseudomonadati</taxon>
        <taxon>Pseudomonadota</taxon>
        <taxon>Gammaproteobacteria</taxon>
        <taxon>Methylococcales</taxon>
        <taxon>Methylococcaceae</taxon>
        <taxon>Methylomonas</taxon>
    </lineage>
</organism>
<proteinExistence type="predicted"/>
<protein>
    <submittedName>
        <fullName evidence="1">Uncharacterized protein</fullName>
    </submittedName>
</protein>
<keyword evidence="2" id="KW-1185">Reference proteome</keyword>
<dbReference type="HOGENOM" id="CLU_1935574_0_0_6"/>
<dbReference type="RefSeq" id="WP_013816914.1">
    <property type="nucleotide sequence ID" value="NC_015572.1"/>
</dbReference>
<accession>F9ZYU5</accession>
<dbReference type="KEGG" id="mmt:Metme_0192"/>
<dbReference type="EMBL" id="CP002738">
    <property type="protein sequence ID" value="AEF98641.1"/>
    <property type="molecule type" value="Genomic_DNA"/>
</dbReference>
<evidence type="ECO:0000313" key="1">
    <source>
        <dbReference type="EMBL" id="AEF98641.1"/>
    </source>
</evidence>
<reference evidence="2" key="3">
    <citation type="submission" date="2011-05" db="EMBL/GenBank/DDBJ databases">
        <title>Complete sequence of Methylomonas methanica MC09.</title>
        <authorList>
            <consortium name="US DOE Joint Genome Institute"/>
            <person name="Lucas S."/>
            <person name="Han J."/>
            <person name="Lapidus A."/>
            <person name="Cheng J.-F."/>
            <person name="Goodwin L."/>
            <person name="Pitluck S."/>
            <person name="Peters L."/>
            <person name="Mikhailova N."/>
            <person name="Teshima H."/>
            <person name="Han C."/>
            <person name="Tapia R."/>
            <person name="Land M."/>
            <person name="Hauser L."/>
            <person name="Kyrpides N."/>
            <person name="Ivanova N."/>
            <person name="Pagani I."/>
            <person name="Stein L."/>
            <person name="Woyke T."/>
        </authorList>
    </citation>
    <scope>NUCLEOTIDE SEQUENCE [LARGE SCALE GENOMIC DNA]</scope>
    <source>
        <strain evidence="2">MC09</strain>
    </source>
</reference>